<proteinExistence type="inferred from homology"/>
<sequence length="334" mass="34810">MRDYRKFFMRIVKLFSVLLVLAGSLLFMPHAKAAICTAPMMPYTVSVASIAVSSSLPVGSAIPGSDETINIHGSCPDYAGQVIIGCYYGNGSEVAGMPGVYHTGVEGIGITLVNDKGQRIIGGGIGCDTRNTPLGYVSNDSQKTFNFNVTLALVKTAETIVAGSLQQSQTMFGVGVYSQAPVGSPNNISYAGNITYKSVTCSVDPKELNIALGNVPATSFTGPGSASNWYSFIVNATCNDPVEVGVKVSSANGYASTQPSVIKLTPEAGVASGIGVHLLTNGQNTDFDHYVMVGDIPVANATLSIPFSLQYYQTSSTVTPGVANAVATITIAYR</sequence>
<keyword evidence="4" id="KW-0281">Fimbrium</keyword>
<dbReference type="EMBL" id="FN543093">
    <property type="protein sequence ID" value="CBA29408.1"/>
    <property type="molecule type" value="Genomic_DNA"/>
</dbReference>
<evidence type="ECO:0000256" key="5">
    <source>
        <dbReference type="SAM" id="SignalP"/>
    </source>
</evidence>
<protein>
    <recommendedName>
        <fullName evidence="6">Fimbrial-type adhesion domain-containing protein</fullName>
    </recommendedName>
</protein>
<reference evidence="7 8" key="1">
    <citation type="journal article" date="2010" name="J. Bacteriol.">
        <title>Complete Genome Sequence of Cronobacter turicensis LMG 23827, a foodborne pathogen causing deaths in neonates.</title>
        <authorList>
            <person name="Stephan R."/>
            <person name="Lehner A."/>
            <person name="Tischler P."/>
            <person name="Rattei T."/>
        </authorList>
    </citation>
    <scope>NUCLEOTIDE SEQUENCE [LARGE SCALE GENOMIC DNA]</scope>
    <source>
        <strain evidence="8">DSM 18703 / CCUG 55852 / LMG 23827 / z3032</strain>
    </source>
</reference>
<accession>C9XZH3</accession>
<dbReference type="InterPro" id="IPR000259">
    <property type="entry name" value="Adhesion_dom_fimbrial"/>
</dbReference>
<dbReference type="InterPro" id="IPR050263">
    <property type="entry name" value="Bact_Fimbrial_Adh_Pro"/>
</dbReference>
<reference evidence="8" key="2">
    <citation type="journal article" date="2011" name="J. Bacteriol.">
        <title>Complete genome sequence of Cronobacter turicensis LMG 23827, a food-borne pathogen causing deaths in neonates.</title>
        <authorList>
            <person name="Stephan R."/>
            <person name="Lehner A."/>
            <person name="Tischler P."/>
            <person name="Rattei T."/>
        </authorList>
    </citation>
    <scope>NUCLEOTIDE SEQUENCE [LARGE SCALE GENOMIC DNA]</scope>
    <source>
        <strain evidence="8">DSM 18703 / CCUG 55852 / LMG 23827 / z3032</strain>
    </source>
</reference>
<evidence type="ECO:0000256" key="1">
    <source>
        <dbReference type="ARBA" id="ARBA00004561"/>
    </source>
</evidence>
<gene>
    <name evidence="7" type="ordered locus">Ctu_14000</name>
</gene>
<evidence type="ECO:0000259" key="6">
    <source>
        <dbReference type="Pfam" id="PF00419"/>
    </source>
</evidence>
<dbReference type="PANTHER" id="PTHR33420">
    <property type="entry name" value="FIMBRIAL SUBUNIT ELFA-RELATED"/>
    <property type="match status" value="1"/>
</dbReference>
<dbReference type="GO" id="GO:0009289">
    <property type="term" value="C:pilus"/>
    <property type="evidence" value="ECO:0007669"/>
    <property type="project" value="UniProtKB-SubCell"/>
</dbReference>
<organism evidence="7 8">
    <name type="scientific">Cronobacter turicensis (strain DSM 18703 / CCUG 55852 / LMG 23827 / z3032)</name>
    <dbReference type="NCBI Taxonomy" id="693216"/>
    <lineage>
        <taxon>Bacteria</taxon>
        <taxon>Pseudomonadati</taxon>
        <taxon>Pseudomonadota</taxon>
        <taxon>Gammaproteobacteria</taxon>
        <taxon>Enterobacterales</taxon>
        <taxon>Enterobacteriaceae</taxon>
        <taxon>Cronobacter</taxon>
    </lineage>
</organism>
<dbReference type="SUPFAM" id="SSF49401">
    <property type="entry name" value="Bacterial adhesins"/>
    <property type="match status" value="1"/>
</dbReference>
<dbReference type="KEGG" id="ctu:CTU_14000"/>
<feature type="domain" description="Fimbrial-type adhesion" evidence="6">
    <location>
        <begin position="189"/>
        <end position="333"/>
    </location>
</feature>
<feature type="signal peptide" evidence="5">
    <location>
        <begin position="1"/>
        <end position="33"/>
    </location>
</feature>
<evidence type="ECO:0000256" key="4">
    <source>
        <dbReference type="ARBA" id="ARBA00023263"/>
    </source>
</evidence>
<dbReference type="AlphaFoldDB" id="C9XZH3"/>
<dbReference type="InterPro" id="IPR008966">
    <property type="entry name" value="Adhesion_dom_sf"/>
</dbReference>
<comment type="similarity">
    <text evidence="2">Belongs to the fimbrial protein family.</text>
</comment>
<dbReference type="PANTHER" id="PTHR33420:SF3">
    <property type="entry name" value="FIMBRIAL SUBUNIT ELFA"/>
    <property type="match status" value="1"/>
</dbReference>
<dbReference type="Proteomes" id="UP000002069">
    <property type="component" value="Chromosome"/>
</dbReference>
<dbReference type="Gene3D" id="2.60.40.3310">
    <property type="match status" value="1"/>
</dbReference>
<dbReference type="GO" id="GO:0043709">
    <property type="term" value="P:cell adhesion involved in single-species biofilm formation"/>
    <property type="evidence" value="ECO:0007669"/>
    <property type="project" value="TreeGrafter"/>
</dbReference>
<evidence type="ECO:0000313" key="8">
    <source>
        <dbReference type="Proteomes" id="UP000002069"/>
    </source>
</evidence>
<name>C9XZH3_CROTZ</name>
<dbReference type="Pfam" id="PF00419">
    <property type="entry name" value="Fimbrial"/>
    <property type="match status" value="1"/>
</dbReference>
<feature type="chain" id="PRO_5003003511" description="Fimbrial-type adhesion domain-containing protein" evidence="5">
    <location>
        <begin position="34"/>
        <end position="334"/>
    </location>
</feature>
<dbReference type="Gene3D" id="2.60.40.1090">
    <property type="entry name" value="Fimbrial-type adhesion domain"/>
    <property type="match status" value="1"/>
</dbReference>
<evidence type="ECO:0000313" key="7">
    <source>
        <dbReference type="EMBL" id="CBA29408.1"/>
    </source>
</evidence>
<evidence type="ECO:0000256" key="2">
    <source>
        <dbReference type="ARBA" id="ARBA00006671"/>
    </source>
</evidence>
<comment type="subcellular location">
    <subcellularLocation>
        <location evidence="1">Fimbrium</location>
    </subcellularLocation>
</comment>
<dbReference type="HOGENOM" id="CLU_058392_5_0_6"/>
<evidence type="ECO:0000256" key="3">
    <source>
        <dbReference type="ARBA" id="ARBA00022729"/>
    </source>
</evidence>
<dbReference type="PATRIC" id="fig|693216.3.peg.1334"/>
<keyword evidence="8" id="KW-1185">Reference proteome</keyword>
<dbReference type="InterPro" id="IPR036937">
    <property type="entry name" value="Adhesion_dom_fimbrial_sf"/>
</dbReference>
<keyword evidence="3 5" id="KW-0732">Signal</keyword>